<dbReference type="Pfam" id="PF03704">
    <property type="entry name" value="BTAD"/>
    <property type="match status" value="1"/>
</dbReference>
<dbReference type="InterPro" id="IPR011990">
    <property type="entry name" value="TPR-like_helical_dom_sf"/>
</dbReference>
<dbReference type="Gene3D" id="1.25.40.10">
    <property type="entry name" value="Tetratricopeptide repeat domain"/>
    <property type="match status" value="2"/>
</dbReference>
<dbReference type="InterPro" id="IPR019734">
    <property type="entry name" value="TPR_rpt"/>
</dbReference>
<dbReference type="RefSeq" id="WP_249713063.1">
    <property type="nucleotide sequence ID" value="NZ_JAMFMB010000040.1"/>
</dbReference>
<dbReference type="Proteomes" id="UP001203880">
    <property type="component" value="Unassembled WGS sequence"/>
</dbReference>
<proteinExistence type="predicted"/>
<feature type="domain" description="Bacterial transcriptional activator" evidence="3">
    <location>
        <begin position="101"/>
        <end position="236"/>
    </location>
</feature>
<dbReference type="Pfam" id="PF13424">
    <property type="entry name" value="TPR_12"/>
    <property type="match status" value="1"/>
</dbReference>
<reference evidence="4" key="1">
    <citation type="submission" date="2022-05" db="EMBL/GenBank/DDBJ databases">
        <authorList>
            <person name="Park J.-S."/>
        </authorList>
    </citation>
    <scope>NUCLEOTIDE SEQUENCE</scope>
    <source>
        <strain evidence="4">2012CJ41-6</strain>
    </source>
</reference>
<dbReference type="InterPro" id="IPR036388">
    <property type="entry name" value="WH-like_DNA-bd_sf"/>
</dbReference>
<dbReference type="Gene3D" id="3.40.50.300">
    <property type="entry name" value="P-loop containing nucleotide triphosphate hydrolases"/>
    <property type="match status" value="1"/>
</dbReference>
<dbReference type="Gene3D" id="1.10.10.10">
    <property type="entry name" value="Winged helix-like DNA-binding domain superfamily/Winged helix DNA-binding domain"/>
    <property type="match status" value="1"/>
</dbReference>
<evidence type="ECO:0000256" key="1">
    <source>
        <dbReference type="ARBA" id="ARBA00022741"/>
    </source>
</evidence>
<keyword evidence="1" id="KW-0547">Nucleotide-binding</keyword>
<evidence type="ECO:0000313" key="4">
    <source>
        <dbReference type="EMBL" id="MCL6285855.1"/>
    </source>
</evidence>
<dbReference type="SUPFAM" id="SSF48452">
    <property type="entry name" value="TPR-like"/>
    <property type="match status" value="3"/>
</dbReference>
<dbReference type="InterPro" id="IPR005158">
    <property type="entry name" value="BTAD"/>
</dbReference>
<dbReference type="Pfam" id="PF13191">
    <property type="entry name" value="AAA_16"/>
    <property type="match status" value="1"/>
</dbReference>
<gene>
    <name evidence="4" type="ORF">M3P21_20265</name>
</gene>
<dbReference type="SMART" id="SM00028">
    <property type="entry name" value="TPR"/>
    <property type="match status" value="2"/>
</dbReference>
<dbReference type="EMBL" id="JAMFMB010000040">
    <property type="protein sequence ID" value="MCL6285855.1"/>
    <property type="molecule type" value="Genomic_DNA"/>
</dbReference>
<organism evidence="4 5">
    <name type="scientific">Ruegeria spongiae</name>
    <dbReference type="NCBI Taxonomy" id="2942209"/>
    <lineage>
        <taxon>Bacteria</taxon>
        <taxon>Pseudomonadati</taxon>
        <taxon>Pseudomonadota</taxon>
        <taxon>Alphaproteobacteria</taxon>
        <taxon>Rhodobacterales</taxon>
        <taxon>Roseobacteraceae</taxon>
        <taxon>Ruegeria</taxon>
    </lineage>
</organism>
<keyword evidence="5" id="KW-1185">Reference proteome</keyword>
<name>A0ABT0Q7Q8_9RHOB</name>
<sequence length="1145" mass="125293">MDRKERLEIRLIGRLEVRFRGRRLTFPIRHAGFLLAILALESPLRREIVASRLWGERGDEQARASLRQTIYHVQKVLDAVGAPGLVADRVSVALDPDEIHCDVSDIFNGLRSDPVTAAPTVRADLLGDVGRIDPAFEEWLSDERRAFAERVSAELTMAAKRSLESRNWKELDAVAVASLRLDPYDEAALRHRMEALAYMGRRTQAFSLFDEFQAKLASSLQVEPEDATLALRDRLVSSPADKSAIAVTLEAEPLPSLIERRSVSILAVAGDGDSRDPEEFATASARLRDFMQGALQDGAAVILERSGAMQAGVFGATGLVERHAEAAVQAARAMIARGCDQLRFAVVSGDIVEAGDIDASSVAHLLSEAAELMPSVRPGEIALSTEAEFRLDARPDDTPFVARLEELDILEGAFAASFDGHAQVVGVVGEAGIGKSTLLRQFLSSKRDARVLLIEGREREVSRSFGAIARFLRTFVADDETALEQALASGKLPAQSATAIAGILGLETFGTDAPQEERRRQIFDAVSAIVLKPAGGTGTTILVVEDLHWLDGDTAEFLDRLVGEASQHRLLILATFRPEHQVGWIGRSSCRLLRLAPLLREQAAQLVSPWFDEGQGGVRELVLDRAEGNPFFLVELARASASLVQNKPDGIPGTIRDVLLAHVHRRPVDARRILQCAAVLGIEVSDENLATLSGFDDARLDCALQGLRKDELLQRTGTRTEPGHRFRHALLHDTVYASIMKSDLQLLHQAAFDVALAQSDVDPGAVAHHAWQSENWDAAFTWWRRAGDHFAQLSSYTLSAEAYGKAILALDRGRQGKPGNDQRVELALRLRPVLVPLGRYQDALAELDLAEDISTERNNTATRISVQISKSYLFSTHGRLADAIDKARQAKSLCQGGEQQAYEATLAEGQARSLMGDWQGTLSFLRPTLSFWEANPHERFGHTGTRAVWCHGHLSNALCLNGQFDAAAEHGQRAFDIATETQRPLDLVFSLHRLGRVHMALGNQDEALALLEDAVQQAEDIDAPIFRSWFACDAVPVFIRAGRLDDARNLLDRQIQGAKKLDLVQFEGWLRLRRAEYLYAVGQRAEATVEAQSAFSCAIDIGDLVLEPLAMMMLAICSGGRNGPDKKAAARDLAKSRGLAAALAL</sequence>
<accession>A0ABT0Q7Q8</accession>
<dbReference type="PANTHER" id="PTHR16305">
    <property type="entry name" value="TESTICULAR SOLUBLE ADENYLYL CYCLASE"/>
    <property type="match status" value="1"/>
</dbReference>
<evidence type="ECO:0000313" key="5">
    <source>
        <dbReference type="Proteomes" id="UP001203880"/>
    </source>
</evidence>
<keyword evidence="2" id="KW-0067">ATP-binding</keyword>
<dbReference type="SUPFAM" id="SSF52540">
    <property type="entry name" value="P-loop containing nucleoside triphosphate hydrolases"/>
    <property type="match status" value="1"/>
</dbReference>
<dbReference type="PANTHER" id="PTHR16305:SF28">
    <property type="entry name" value="GUANYLATE CYCLASE DOMAIN-CONTAINING PROTEIN"/>
    <property type="match status" value="1"/>
</dbReference>
<comment type="caution">
    <text evidence="4">The sequence shown here is derived from an EMBL/GenBank/DDBJ whole genome shotgun (WGS) entry which is preliminary data.</text>
</comment>
<evidence type="ECO:0000256" key="2">
    <source>
        <dbReference type="ARBA" id="ARBA00022840"/>
    </source>
</evidence>
<dbReference type="InterPro" id="IPR027417">
    <property type="entry name" value="P-loop_NTPase"/>
</dbReference>
<dbReference type="SMART" id="SM01043">
    <property type="entry name" value="BTAD"/>
    <property type="match status" value="1"/>
</dbReference>
<dbReference type="InterPro" id="IPR041664">
    <property type="entry name" value="AAA_16"/>
</dbReference>
<protein>
    <submittedName>
        <fullName evidence="4">AAA family ATPase</fullName>
    </submittedName>
</protein>
<evidence type="ECO:0000259" key="3">
    <source>
        <dbReference type="SMART" id="SM01043"/>
    </source>
</evidence>